<keyword evidence="3" id="KW-0238">DNA-binding</keyword>
<dbReference type="FunFam" id="1.10.10.10:FF:000001">
    <property type="entry name" value="LysR family transcriptional regulator"/>
    <property type="match status" value="1"/>
</dbReference>
<dbReference type="PRINTS" id="PR00039">
    <property type="entry name" value="HTHLYSR"/>
</dbReference>
<organism evidence="6 7">
    <name type="scientific">Proteobacteria bacterium 228</name>
    <dbReference type="NCBI Taxonomy" id="2083153"/>
    <lineage>
        <taxon>Bacteria</taxon>
        <taxon>Pseudomonadati</taxon>
        <taxon>Pseudomonadota</taxon>
    </lineage>
</organism>
<sequence>MNNLLHWRLMLAVAELGTLSRAAEQCGITQSGASQAIAQMEAGLGVPLFVREVRTMTLTAVGQQVLEKARRMLAEWQDIRLLAQQAAGIQPAQLLLASFPSVYSEKLQHFVRHFRHQYPAIEVVNLTGTDVEARQWLEQGQVDLAVLMNAPVTAPGLLLGADQWVAVLASQHPLANRSSQLPLSLAELAAMPFIVATGGCDLHSEALFQALGQPLQQVVMRVQEWSTAYALLRQNRGVSVVPASTLPADQSGLRVFPLATACQRTFVLQCSSHSSQTIATQRFLDSLQAWLSNGV</sequence>
<dbReference type="CDD" id="cd05466">
    <property type="entry name" value="PBP2_LTTR_substrate"/>
    <property type="match status" value="1"/>
</dbReference>
<dbReference type="Pfam" id="PF03466">
    <property type="entry name" value="LysR_substrate"/>
    <property type="match status" value="1"/>
</dbReference>
<dbReference type="InterPro" id="IPR036390">
    <property type="entry name" value="WH_DNA-bd_sf"/>
</dbReference>
<dbReference type="GO" id="GO:0032993">
    <property type="term" value="C:protein-DNA complex"/>
    <property type="evidence" value="ECO:0007669"/>
    <property type="project" value="TreeGrafter"/>
</dbReference>
<dbReference type="PROSITE" id="PS50931">
    <property type="entry name" value="HTH_LYSR"/>
    <property type="match status" value="1"/>
</dbReference>
<accession>A0A2S5KP63</accession>
<dbReference type="AlphaFoldDB" id="A0A2S5KP63"/>
<dbReference type="EMBL" id="PRLP01000048">
    <property type="protein sequence ID" value="PPC76568.1"/>
    <property type="molecule type" value="Genomic_DNA"/>
</dbReference>
<evidence type="ECO:0000256" key="2">
    <source>
        <dbReference type="ARBA" id="ARBA00023015"/>
    </source>
</evidence>
<evidence type="ECO:0000313" key="6">
    <source>
        <dbReference type="EMBL" id="PPC76568.1"/>
    </source>
</evidence>
<feature type="domain" description="HTH lysR-type" evidence="5">
    <location>
        <begin position="1"/>
        <end position="59"/>
    </location>
</feature>
<dbReference type="InterPro" id="IPR000847">
    <property type="entry name" value="LysR_HTH_N"/>
</dbReference>
<dbReference type="InterPro" id="IPR005119">
    <property type="entry name" value="LysR_subst-bd"/>
</dbReference>
<evidence type="ECO:0000313" key="7">
    <source>
        <dbReference type="Proteomes" id="UP000238196"/>
    </source>
</evidence>
<dbReference type="PANTHER" id="PTHR30346">
    <property type="entry name" value="TRANSCRIPTIONAL DUAL REGULATOR HCAR-RELATED"/>
    <property type="match status" value="1"/>
</dbReference>
<dbReference type="Gene3D" id="1.10.10.10">
    <property type="entry name" value="Winged helix-like DNA-binding domain superfamily/Winged helix DNA-binding domain"/>
    <property type="match status" value="1"/>
</dbReference>
<keyword evidence="4" id="KW-0804">Transcription</keyword>
<dbReference type="PANTHER" id="PTHR30346:SF0">
    <property type="entry name" value="HCA OPERON TRANSCRIPTIONAL ACTIVATOR HCAR"/>
    <property type="match status" value="1"/>
</dbReference>
<dbReference type="GO" id="GO:0003700">
    <property type="term" value="F:DNA-binding transcription factor activity"/>
    <property type="evidence" value="ECO:0007669"/>
    <property type="project" value="InterPro"/>
</dbReference>
<comment type="similarity">
    <text evidence="1">Belongs to the LysR transcriptional regulatory family.</text>
</comment>
<evidence type="ECO:0000256" key="3">
    <source>
        <dbReference type="ARBA" id="ARBA00023125"/>
    </source>
</evidence>
<dbReference type="SUPFAM" id="SSF53850">
    <property type="entry name" value="Periplasmic binding protein-like II"/>
    <property type="match status" value="1"/>
</dbReference>
<dbReference type="Pfam" id="PF00126">
    <property type="entry name" value="HTH_1"/>
    <property type="match status" value="1"/>
</dbReference>
<dbReference type="SUPFAM" id="SSF46785">
    <property type="entry name" value="Winged helix' DNA-binding domain"/>
    <property type="match status" value="1"/>
</dbReference>
<dbReference type="Proteomes" id="UP000238196">
    <property type="component" value="Unassembled WGS sequence"/>
</dbReference>
<dbReference type="OrthoDB" id="9785745at2"/>
<reference evidence="6 7" key="1">
    <citation type="submission" date="2018-02" db="EMBL/GenBank/DDBJ databases">
        <title>novel marine gammaproteobacteria from coastal saline agro ecosystem.</title>
        <authorList>
            <person name="Krishnan R."/>
            <person name="Ramesh Kumar N."/>
        </authorList>
    </citation>
    <scope>NUCLEOTIDE SEQUENCE [LARGE SCALE GENOMIC DNA]</scope>
    <source>
        <strain evidence="6 7">228</strain>
    </source>
</reference>
<dbReference type="GO" id="GO:0003677">
    <property type="term" value="F:DNA binding"/>
    <property type="evidence" value="ECO:0007669"/>
    <property type="project" value="UniProtKB-KW"/>
</dbReference>
<evidence type="ECO:0000256" key="1">
    <source>
        <dbReference type="ARBA" id="ARBA00009437"/>
    </source>
</evidence>
<evidence type="ECO:0000259" key="5">
    <source>
        <dbReference type="PROSITE" id="PS50931"/>
    </source>
</evidence>
<protein>
    <submittedName>
        <fullName evidence="6">LysR family transcriptional regulator</fullName>
    </submittedName>
</protein>
<keyword evidence="2" id="KW-0805">Transcription regulation</keyword>
<dbReference type="Gene3D" id="3.40.190.290">
    <property type="match status" value="1"/>
</dbReference>
<proteinExistence type="inferred from homology"/>
<dbReference type="InterPro" id="IPR036388">
    <property type="entry name" value="WH-like_DNA-bd_sf"/>
</dbReference>
<comment type="caution">
    <text evidence="6">The sequence shown here is derived from an EMBL/GenBank/DDBJ whole genome shotgun (WGS) entry which is preliminary data.</text>
</comment>
<name>A0A2S5KP63_9PROT</name>
<gene>
    <name evidence="6" type="ORF">C4K68_14895</name>
</gene>
<evidence type="ECO:0000256" key="4">
    <source>
        <dbReference type="ARBA" id="ARBA00023163"/>
    </source>
</evidence>